<comment type="caution">
    <text evidence="2">The sequence shown here is derived from an EMBL/GenBank/DDBJ whole genome shotgun (WGS) entry which is preliminary data.</text>
</comment>
<sequence length="335" mass="40187">MAQLIKLQDYISRYQIDITRYPTQYVRLKRTQWEKVKQQWLTGEEPIIWKHIEEEEEQPKRFSFIKKWLHKKRMEEEEDIESVDVSHEAMEDREEHFEAESTLSFEPNIVYQPDNLEDLKRMFLDQFFHFQLKWASSTLLEKSYIDPRFYRDGFLRTVLQRLPDNYLVFYYPIIKIKKAPVELDVIILTPTECLCITLVEQEEDAVYIGDGDRFWTKKIGKRNEKILNPIIQLNRMDAIVSQLFKNHQADFPIRKILLSRTGYFAQSMSLFNVQLVDKRGYTEWLQQLKYSPSPIKKKQIEAAQAILSNVDTTSYSRAIWQASNQEPEREDNIRQ</sequence>
<dbReference type="InterPro" id="IPR012397">
    <property type="entry name" value="Pullulanase"/>
</dbReference>
<evidence type="ECO:0000313" key="3">
    <source>
        <dbReference type="Proteomes" id="UP001595978"/>
    </source>
</evidence>
<evidence type="ECO:0000313" key="2">
    <source>
        <dbReference type="EMBL" id="MFC5543351.1"/>
    </source>
</evidence>
<protein>
    <submittedName>
        <fullName evidence="2">Nuclease-related domain-containing protein</fullName>
    </submittedName>
</protein>
<evidence type="ECO:0000259" key="1">
    <source>
        <dbReference type="Pfam" id="PF08378"/>
    </source>
</evidence>
<accession>A0ABW0RGA9</accession>
<reference evidence="3" key="1">
    <citation type="journal article" date="2019" name="Int. J. Syst. Evol. Microbiol.">
        <title>The Global Catalogue of Microorganisms (GCM) 10K type strain sequencing project: providing services to taxonomists for standard genome sequencing and annotation.</title>
        <authorList>
            <consortium name="The Broad Institute Genomics Platform"/>
            <consortium name="The Broad Institute Genome Sequencing Center for Infectious Disease"/>
            <person name="Wu L."/>
            <person name="Ma J."/>
        </authorList>
    </citation>
    <scope>NUCLEOTIDE SEQUENCE [LARGE SCALE GENOMIC DNA]</scope>
    <source>
        <strain evidence="3">CCUG 56331</strain>
    </source>
</reference>
<keyword evidence="3" id="KW-1185">Reference proteome</keyword>
<dbReference type="PIRSF" id="PIRSF012560">
    <property type="entry name" value="Pullulanase"/>
    <property type="match status" value="1"/>
</dbReference>
<dbReference type="Pfam" id="PF08378">
    <property type="entry name" value="NERD"/>
    <property type="match status" value="1"/>
</dbReference>
<dbReference type="RefSeq" id="WP_342468890.1">
    <property type="nucleotide sequence ID" value="NZ_JBHSNQ010000194.1"/>
</dbReference>
<feature type="domain" description="NERD" evidence="1">
    <location>
        <begin position="158"/>
        <end position="256"/>
    </location>
</feature>
<proteinExistence type="predicted"/>
<dbReference type="Proteomes" id="UP001595978">
    <property type="component" value="Unassembled WGS sequence"/>
</dbReference>
<dbReference type="InterPro" id="IPR011528">
    <property type="entry name" value="NERD"/>
</dbReference>
<dbReference type="EMBL" id="JBHSNQ010000194">
    <property type="protein sequence ID" value="MFC5543351.1"/>
    <property type="molecule type" value="Genomic_DNA"/>
</dbReference>
<name>A0ABW0RGA9_9BACL</name>
<gene>
    <name evidence="2" type="ORF">ACFPOH_16695</name>
</gene>
<organism evidence="2 3">
    <name type="scientific">Ureibacillus suwonensis</name>
    <dbReference type="NCBI Taxonomy" id="313007"/>
    <lineage>
        <taxon>Bacteria</taxon>
        <taxon>Bacillati</taxon>
        <taxon>Bacillota</taxon>
        <taxon>Bacilli</taxon>
        <taxon>Bacillales</taxon>
        <taxon>Caryophanaceae</taxon>
        <taxon>Ureibacillus</taxon>
    </lineage>
</organism>